<dbReference type="AlphaFoldDB" id="A0A7W8B404"/>
<dbReference type="EMBL" id="JACHJD010000049">
    <property type="protein sequence ID" value="MBB5109954.1"/>
    <property type="molecule type" value="Genomic_DNA"/>
</dbReference>
<dbReference type="Proteomes" id="UP000549009">
    <property type="component" value="Unassembled WGS sequence"/>
</dbReference>
<evidence type="ECO:0000256" key="1">
    <source>
        <dbReference type="SAM" id="MobiDB-lite"/>
    </source>
</evidence>
<evidence type="ECO:0000313" key="4">
    <source>
        <dbReference type="Proteomes" id="UP000549009"/>
    </source>
</evidence>
<dbReference type="RefSeq" id="WP_221516068.1">
    <property type="nucleotide sequence ID" value="NZ_JACHJD010000049.1"/>
</dbReference>
<accession>A0A7W8B404</accession>
<name>A0A7W8B404_STRST</name>
<feature type="domain" description="DUF4158" evidence="2">
    <location>
        <begin position="6"/>
        <end position="166"/>
    </location>
</feature>
<dbReference type="InterPro" id="IPR025296">
    <property type="entry name" value="DUF4158"/>
</dbReference>
<protein>
    <recommendedName>
        <fullName evidence="2">DUF4158 domain-containing protein</fullName>
    </recommendedName>
</protein>
<proteinExistence type="predicted"/>
<evidence type="ECO:0000259" key="2">
    <source>
        <dbReference type="Pfam" id="PF13700"/>
    </source>
</evidence>
<feature type="compositionally biased region" description="Low complexity" evidence="1">
    <location>
        <begin position="306"/>
        <end position="328"/>
    </location>
</feature>
<keyword evidence="4" id="KW-1185">Reference proteome</keyword>
<sequence length="358" mass="39186">MATRMFSDEELEGLRSFPAIGKDELIRYFTLTPADEAFLRKFRRAQNVLGAAVQLSTLPWLGFVPDEVPAAPPAAVGRLARQLGLAVADLAGYGEREQTRTDHLREVAEYLGWKQPKAIEHKDEFLLARAMEHDAPSLLFRLGCEYLRSAKVIRPGVVGLLERVAAARTTAEAETHARVAHLLTGERAAGLDGLLVLDATLRSSRLHWLGTGPVQASPNSVGGEVEKLVFLRGLDAHTLDLSALPAERRRFLAQVGRRLTAQALVRREPNRRHPILLTLLAQSAVDVLDSVVRLFDQTLSSSESRAPGSSCATSSPSGPSSRRTGSRCWTRSCRSWPMPGSRTRRWARCCGGRSACPG</sequence>
<organism evidence="3 4">
    <name type="scientific">Streptomyces spectabilis</name>
    <dbReference type="NCBI Taxonomy" id="68270"/>
    <lineage>
        <taxon>Bacteria</taxon>
        <taxon>Bacillati</taxon>
        <taxon>Actinomycetota</taxon>
        <taxon>Actinomycetes</taxon>
        <taxon>Kitasatosporales</taxon>
        <taxon>Streptomycetaceae</taxon>
        <taxon>Streptomyces</taxon>
    </lineage>
</organism>
<evidence type="ECO:0000313" key="3">
    <source>
        <dbReference type="EMBL" id="MBB5109954.1"/>
    </source>
</evidence>
<feature type="region of interest" description="Disordered" evidence="1">
    <location>
        <begin position="301"/>
        <end position="328"/>
    </location>
</feature>
<reference evidence="3 4" key="1">
    <citation type="submission" date="2020-08" db="EMBL/GenBank/DDBJ databases">
        <title>Genomic Encyclopedia of Type Strains, Phase III (KMG-III): the genomes of soil and plant-associated and newly described type strains.</title>
        <authorList>
            <person name="Whitman W."/>
        </authorList>
    </citation>
    <scope>NUCLEOTIDE SEQUENCE [LARGE SCALE GENOMIC DNA]</scope>
    <source>
        <strain evidence="3 4">CECT 3146</strain>
    </source>
</reference>
<comment type="caution">
    <text evidence="3">The sequence shown here is derived from an EMBL/GenBank/DDBJ whole genome shotgun (WGS) entry which is preliminary data.</text>
</comment>
<gene>
    <name evidence="3" type="ORF">FHS40_009084</name>
</gene>
<dbReference type="Pfam" id="PF13700">
    <property type="entry name" value="DUF4158"/>
    <property type="match status" value="1"/>
</dbReference>